<dbReference type="Proteomes" id="UP000596661">
    <property type="component" value="Chromosome 4"/>
</dbReference>
<accession>A0A803PC63</accession>
<proteinExistence type="predicted"/>
<dbReference type="AlphaFoldDB" id="A0A803PC63"/>
<feature type="compositionally biased region" description="Low complexity" evidence="1">
    <location>
        <begin position="1"/>
        <end position="10"/>
    </location>
</feature>
<dbReference type="Gramene" id="evm.model.04.1209">
    <property type="protein sequence ID" value="cds.evm.model.04.1209"/>
    <property type="gene ID" value="evm.TU.04.1209"/>
</dbReference>
<reference evidence="2" key="1">
    <citation type="submission" date="2018-11" db="EMBL/GenBank/DDBJ databases">
        <authorList>
            <person name="Grassa J C."/>
        </authorList>
    </citation>
    <scope>NUCLEOTIDE SEQUENCE [LARGE SCALE GENOMIC DNA]</scope>
</reference>
<name>A0A803PC63_CANSA</name>
<keyword evidence="3" id="KW-1185">Reference proteome</keyword>
<protein>
    <submittedName>
        <fullName evidence="2">Uncharacterized protein</fullName>
    </submittedName>
</protein>
<reference evidence="2" key="2">
    <citation type="submission" date="2021-03" db="UniProtKB">
        <authorList>
            <consortium name="EnsemblPlants"/>
        </authorList>
    </citation>
    <scope>IDENTIFICATION</scope>
</reference>
<evidence type="ECO:0000313" key="2">
    <source>
        <dbReference type="EnsemblPlants" id="cds.evm.model.04.1209"/>
    </source>
</evidence>
<dbReference type="EnsemblPlants" id="evm.model.04.1209">
    <property type="protein sequence ID" value="cds.evm.model.04.1209"/>
    <property type="gene ID" value="evm.TU.04.1209"/>
</dbReference>
<evidence type="ECO:0000256" key="1">
    <source>
        <dbReference type="SAM" id="MobiDB-lite"/>
    </source>
</evidence>
<feature type="region of interest" description="Disordered" evidence="1">
    <location>
        <begin position="1"/>
        <end position="32"/>
    </location>
</feature>
<organism evidence="2 3">
    <name type="scientific">Cannabis sativa</name>
    <name type="common">Hemp</name>
    <name type="synonym">Marijuana</name>
    <dbReference type="NCBI Taxonomy" id="3483"/>
    <lineage>
        <taxon>Eukaryota</taxon>
        <taxon>Viridiplantae</taxon>
        <taxon>Streptophyta</taxon>
        <taxon>Embryophyta</taxon>
        <taxon>Tracheophyta</taxon>
        <taxon>Spermatophyta</taxon>
        <taxon>Magnoliopsida</taxon>
        <taxon>eudicotyledons</taxon>
        <taxon>Gunneridae</taxon>
        <taxon>Pentapetalae</taxon>
        <taxon>rosids</taxon>
        <taxon>fabids</taxon>
        <taxon>Rosales</taxon>
        <taxon>Cannabaceae</taxon>
        <taxon>Cannabis</taxon>
    </lineage>
</organism>
<evidence type="ECO:0000313" key="3">
    <source>
        <dbReference type="Proteomes" id="UP000596661"/>
    </source>
</evidence>
<sequence length="76" mass="8133">MSSSKSASAPAKKHAVKGSKSKGSESLFLRGNPFGEVGEATGRLGVTGVEVGDNWVNLGRGRRRMRGATREREKLF</sequence>
<dbReference type="EMBL" id="UZAU01000377">
    <property type="status" value="NOT_ANNOTATED_CDS"/>
    <property type="molecule type" value="Genomic_DNA"/>
</dbReference>
<feature type="compositionally biased region" description="Basic residues" evidence="1">
    <location>
        <begin position="11"/>
        <end position="20"/>
    </location>
</feature>